<dbReference type="Gene3D" id="3.40.710.10">
    <property type="entry name" value="DD-peptidase/beta-lactamase superfamily"/>
    <property type="match status" value="1"/>
</dbReference>
<evidence type="ECO:0000256" key="1">
    <source>
        <dbReference type="ARBA" id="ARBA00022801"/>
    </source>
</evidence>
<dbReference type="EMBL" id="JBHTIU010000027">
    <property type="protein sequence ID" value="MFD0869098.1"/>
    <property type="molecule type" value="Genomic_DNA"/>
</dbReference>
<proteinExistence type="predicted"/>
<dbReference type="SUPFAM" id="SSF56601">
    <property type="entry name" value="beta-lactamase/transpeptidase-like"/>
    <property type="match status" value="1"/>
</dbReference>
<protein>
    <submittedName>
        <fullName evidence="3">Serine hydrolase domain-containing protein</fullName>
        <ecNumber evidence="3">3.-.-.-</ecNumber>
    </submittedName>
</protein>
<dbReference type="Pfam" id="PF00144">
    <property type="entry name" value="Beta-lactamase"/>
    <property type="match status" value="1"/>
</dbReference>
<dbReference type="RefSeq" id="WP_379287296.1">
    <property type="nucleotide sequence ID" value="NZ_JBHTIU010000027.1"/>
</dbReference>
<accession>A0ABW3D6W2</accession>
<reference evidence="4" key="1">
    <citation type="journal article" date="2019" name="Int. J. Syst. Evol. Microbiol.">
        <title>The Global Catalogue of Microorganisms (GCM) 10K type strain sequencing project: providing services to taxonomists for standard genome sequencing and annotation.</title>
        <authorList>
            <consortium name="The Broad Institute Genomics Platform"/>
            <consortium name="The Broad Institute Genome Sequencing Center for Infectious Disease"/>
            <person name="Wu L."/>
            <person name="Ma J."/>
        </authorList>
    </citation>
    <scope>NUCLEOTIDE SEQUENCE [LARGE SCALE GENOMIC DNA]</scope>
    <source>
        <strain evidence="4">CCUG 57263</strain>
    </source>
</reference>
<gene>
    <name evidence="3" type="ORF">ACFQ03_08040</name>
</gene>
<dbReference type="InterPro" id="IPR012338">
    <property type="entry name" value="Beta-lactam/transpept-like"/>
</dbReference>
<evidence type="ECO:0000313" key="3">
    <source>
        <dbReference type="EMBL" id="MFD0869098.1"/>
    </source>
</evidence>
<dbReference type="PANTHER" id="PTHR43283">
    <property type="entry name" value="BETA-LACTAMASE-RELATED"/>
    <property type="match status" value="1"/>
</dbReference>
<keyword evidence="1 3" id="KW-0378">Hydrolase</keyword>
<dbReference type="InterPro" id="IPR050789">
    <property type="entry name" value="Diverse_Enzym_Activities"/>
</dbReference>
<dbReference type="EC" id="3.-.-.-" evidence="3"/>
<evidence type="ECO:0000259" key="2">
    <source>
        <dbReference type="Pfam" id="PF00144"/>
    </source>
</evidence>
<keyword evidence="4" id="KW-1185">Reference proteome</keyword>
<dbReference type="Proteomes" id="UP001597120">
    <property type="component" value="Unassembled WGS sequence"/>
</dbReference>
<feature type="domain" description="Beta-lactamase-related" evidence="2">
    <location>
        <begin position="22"/>
        <end position="354"/>
    </location>
</feature>
<dbReference type="PANTHER" id="PTHR43283:SF11">
    <property type="entry name" value="BETA-LACTAMASE-RELATED DOMAIN-CONTAINING PROTEIN"/>
    <property type="match status" value="1"/>
</dbReference>
<evidence type="ECO:0000313" key="4">
    <source>
        <dbReference type="Proteomes" id="UP001597120"/>
    </source>
</evidence>
<sequence>MNSHLRYSAQPNTIYGLTAAFRLLDDEVDRGEIPGGVALVTHQGKVAGSYAAGYAVDHGGEKVRAEETTIYDCASLTKVTVTLPLVLQSIGYGLVRLDDPVARFLPEFGTNGKEHITIRHLLIHTSGLPAHQKFYLHGWTPEEIIGAICRLPLEYKSDSKIVYSDLGYMLLGHIAAQVFGDSLDRVASEQIFNPLGMKDTAYCPPEDWKPRIAATEYTELLERCKRGEVHDENAYAMGGISGHAGLFSTAGDLAKYAMMWLNGGRTEDGRAVIPEACVQVSIGTHTLALSGRRGLGWVLKGDKMDVSGDLFSDSAYGHTGFTGVSLTIDPERDISAILLTNRVHYGRDKSVARLRACFHNAVAASF</sequence>
<dbReference type="GO" id="GO:0016787">
    <property type="term" value="F:hydrolase activity"/>
    <property type="evidence" value="ECO:0007669"/>
    <property type="project" value="UniProtKB-KW"/>
</dbReference>
<comment type="caution">
    <text evidence="3">The sequence shown here is derived from an EMBL/GenBank/DDBJ whole genome shotgun (WGS) entry which is preliminary data.</text>
</comment>
<dbReference type="InterPro" id="IPR001466">
    <property type="entry name" value="Beta-lactam-related"/>
</dbReference>
<name>A0ABW3D6W2_9BACL</name>
<organism evidence="3 4">
    <name type="scientific">Paenibacillus residui</name>
    <dbReference type="NCBI Taxonomy" id="629724"/>
    <lineage>
        <taxon>Bacteria</taxon>
        <taxon>Bacillati</taxon>
        <taxon>Bacillota</taxon>
        <taxon>Bacilli</taxon>
        <taxon>Bacillales</taxon>
        <taxon>Paenibacillaceae</taxon>
        <taxon>Paenibacillus</taxon>
    </lineage>
</organism>